<proteinExistence type="predicted"/>
<dbReference type="Proteomes" id="UP000186955">
    <property type="component" value="Unassembled WGS sequence"/>
</dbReference>
<dbReference type="EMBL" id="MNBE01000695">
    <property type="protein sequence ID" value="OKO97540.1"/>
    <property type="molecule type" value="Genomic_DNA"/>
</dbReference>
<keyword evidence="2" id="KW-1185">Reference proteome</keyword>
<evidence type="ECO:0000313" key="2">
    <source>
        <dbReference type="Proteomes" id="UP000186955"/>
    </source>
</evidence>
<organism evidence="1 2">
    <name type="scientific">Penicillium subrubescens</name>
    <dbReference type="NCBI Taxonomy" id="1316194"/>
    <lineage>
        <taxon>Eukaryota</taxon>
        <taxon>Fungi</taxon>
        <taxon>Dikarya</taxon>
        <taxon>Ascomycota</taxon>
        <taxon>Pezizomycotina</taxon>
        <taxon>Eurotiomycetes</taxon>
        <taxon>Eurotiomycetidae</taxon>
        <taxon>Eurotiales</taxon>
        <taxon>Aspergillaceae</taxon>
        <taxon>Penicillium</taxon>
    </lineage>
</organism>
<dbReference type="AlphaFoldDB" id="A0A1Q5TBL8"/>
<sequence>MEPSRGASLKTTEDSHLQKARCSLAKECDSKALDDSLAPQKWDIVRVHRSKALLKHGRFDEALSDLNPLPDAQEILEEALLQKSLAAYHLRRYQECWSTILECCQKYPKNIEAETLCSRVLDRVKEI</sequence>
<comment type="caution">
    <text evidence="1">The sequence shown here is derived from an EMBL/GenBank/DDBJ whole genome shotgun (WGS) entry which is preliminary data.</text>
</comment>
<name>A0A1Q5TBL8_9EURO</name>
<gene>
    <name evidence="1" type="ORF">PENSUB_10334</name>
</gene>
<protein>
    <submittedName>
        <fullName evidence="1">Uncharacterized protein</fullName>
    </submittedName>
</protein>
<dbReference type="SUPFAM" id="SSF48452">
    <property type="entry name" value="TPR-like"/>
    <property type="match status" value="1"/>
</dbReference>
<accession>A0A1Q5TBL8</accession>
<dbReference type="STRING" id="1316194.A0A1Q5TBL8"/>
<evidence type="ECO:0000313" key="1">
    <source>
        <dbReference type="EMBL" id="OKO97540.1"/>
    </source>
</evidence>
<reference evidence="1 2" key="1">
    <citation type="submission" date="2016-10" db="EMBL/GenBank/DDBJ databases">
        <title>Genome sequence of the ascomycete fungus Penicillium subrubescens.</title>
        <authorList>
            <person name="De Vries R.P."/>
            <person name="Peng M."/>
            <person name="Dilokpimol A."/>
            <person name="Hilden K."/>
            <person name="Makela M.R."/>
            <person name="Grigoriev I."/>
            <person name="Riley R."/>
            <person name="Granchi Z."/>
        </authorList>
    </citation>
    <scope>NUCLEOTIDE SEQUENCE [LARGE SCALE GENOMIC DNA]</scope>
    <source>
        <strain evidence="1 2">CBS 132785</strain>
    </source>
</reference>
<dbReference type="Gene3D" id="1.25.40.10">
    <property type="entry name" value="Tetratricopeptide repeat domain"/>
    <property type="match status" value="1"/>
</dbReference>
<dbReference type="InterPro" id="IPR011990">
    <property type="entry name" value="TPR-like_helical_dom_sf"/>
</dbReference>